<name>X1D8M5_9ZZZZ</name>
<comment type="caution">
    <text evidence="1">The sequence shown here is derived from an EMBL/GenBank/DDBJ whole genome shotgun (WGS) entry which is preliminary data.</text>
</comment>
<reference evidence="1" key="1">
    <citation type="journal article" date="2014" name="Front. Microbiol.">
        <title>High frequency of phylogenetically diverse reductive dehalogenase-homologous genes in deep subseafloor sedimentary metagenomes.</title>
        <authorList>
            <person name="Kawai M."/>
            <person name="Futagami T."/>
            <person name="Toyoda A."/>
            <person name="Takaki Y."/>
            <person name="Nishi S."/>
            <person name="Hori S."/>
            <person name="Arai W."/>
            <person name="Tsubouchi T."/>
            <person name="Morono Y."/>
            <person name="Uchiyama I."/>
            <person name="Ito T."/>
            <person name="Fujiyama A."/>
            <person name="Inagaki F."/>
            <person name="Takami H."/>
        </authorList>
    </citation>
    <scope>NUCLEOTIDE SEQUENCE</scope>
    <source>
        <strain evidence="1">Expedition CK06-06</strain>
    </source>
</reference>
<organism evidence="1">
    <name type="scientific">marine sediment metagenome</name>
    <dbReference type="NCBI Taxonomy" id="412755"/>
    <lineage>
        <taxon>unclassified sequences</taxon>
        <taxon>metagenomes</taxon>
        <taxon>ecological metagenomes</taxon>
    </lineage>
</organism>
<proteinExistence type="predicted"/>
<evidence type="ECO:0000313" key="1">
    <source>
        <dbReference type="EMBL" id="GAH16572.1"/>
    </source>
</evidence>
<accession>X1D8M5</accession>
<feature type="non-terminal residue" evidence="1">
    <location>
        <position position="1"/>
    </location>
</feature>
<sequence>RDHVESACDELVEAGFLAGVEWRERDGGEEMHVLPADCIGKKSAARRVRGWVDEEMRGQGIWPP</sequence>
<gene>
    <name evidence="1" type="ORF">S01H4_54955</name>
</gene>
<protein>
    <submittedName>
        <fullName evidence="1">Uncharacterized protein</fullName>
    </submittedName>
</protein>
<dbReference type="EMBL" id="BART01031672">
    <property type="protein sequence ID" value="GAH16572.1"/>
    <property type="molecule type" value="Genomic_DNA"/>
</dbReference>
<dbReference type="AlphaFoldDB" id="X1D8M5"/>